<proteinExistence type="inferred from homology"/>
<comment type="caution">
    <text evidence="7">The sequence shown here is derived from an EMBL/GenBank/DDBJ whole genome shotgun (WGS) entry which is preliminary data.</text>
</comment>
<feature type="transmembrane region" description="Helical" evidence="6">
    <location>
        <begin position="563"/>
        <end position="585"/>
    </location>
</feature>
<feature type="transmembrane region" description="Helical" evidence="6">
    <location>
        <begin position="535"/>
        <end position="557"/>
    </location>
</feature>
<evidence type="ECO:0000256" key="4">
    <source>
        <dbReference type="ARBA" id="ARBA00022989"/>
    </source>
</evidence>
<dbReference type="OrthoDB" id="8904098at2759"/>
<dbReference type="GO" id="GO:0006857">
    <property type="term" value="P:oligopeptide transport"/>
    <property type="evidence" value="ECO:0007669"/>
    <property type="project" value="InterPro"/>
</dbReference>
<dbReference type="EMBL" id="MCFE01000337">
    <property type="protein sequence ID" value="ORX91204.1"/>
    <property type="molecule type" value="Genomic_DNA"/>
</dbReference>
<dbReference type="InterPro" id="IPR036259">
    <property type="entry name" value="MFS_trans_sf"/>
</dbReference>
<evidence type="ECO:0000313" key="7">
    <source>
        <dbReference type="EMBL" id="ORX91204.1"/>
    </source>
</evidence>
<organism evidence="7 8">
    <name type="scientific">Basidiobolus meristosporus CBS 931.73</name>
    <dbReference type="NCBI Taxonomy" id="1314790"/>
    <lineage>
        <taxon>Eukaryota</taxon>
        <taxon>Fungi</taxon>
        <taxon>Fungi incertae sedis</taxon>
        <taxon>Zoopagomycota</taxon>
        <taxon>Entomophthoromycotina</taxon>
        <taxon>Basidiobolomycetes</taxon>
        <taxon>Basidiobolales</taxon>
        <taxon>Basidiobolaceae</taxon>
        <taxon>Basidiobolus</taxon>
    </lineage>
</organism>
<dbReference type="Pfam" id="PF00854">
    <property type="entry name" value="PTR2"/>
    <property type="match status" value="1"/>
</dbReference>
<dbReference type="GO" id="GO:0022857">
    <property type="term" value="F:transmembrane transporter activity"/>
    <property type="evidence" value="ECO:0007669"/>
    <property type="project" value="InterPro"/>
</dbReference>
<dbReference type="PROSITE" id="PS01022">
    <property type="entry name" value="PTR2_1"/>
    <property type="match status" value="1"/>
</dbReference>
<dbReference type="InterPro" id="IPR000109">
    <property type="entry name" value="POT_fam"/>
</dbReference>
<name>A0A1Y1Y0P8_9FUNG</name>
<dbReference type="InterPro" id="IPR018456">
    <property type="entry name" value="PTR2_symporter_CS"/>
</dbReference>
<keyword evidence="3 6" id="KW-0812">Transmembrane</keyword>
<feature type="transmembrane region" description="Helical" evidence="6">
    <location>
        <begin position="373"/>
        <end position="392"/>
    </location>
</feature>
<evidence type="ECO:0000256" key="2">
    <source>
        <dbReference type="ARBA" id="ARBA00005982"/>
    </source>
</evidence>
<dbReference type="PANTHER" id="PTHR11654">
    <property type="entry name" value="OLIGOPEPTIDE TRANSPORTER-RELATED"/>
    <property type="match status" value="1"/>
</dbReference>
<feature type="transmembrane region" description="Helical" evidence="6">
    <location>
        <begin position="417"/>
        <end position="438"/>
    </location>
</feature>
<evidence type="ECO:0000313" key="8">
    <source>
        <dbReference type="Proteomes" id="UP000193498"/>
    </source>
</evidence>
<keyword evidence="5 6" id="KW-0472">Membrane</keyword>
<evidence type="ECO:0000256" key="1">
    <source>
        <dbReference type="ARBA" id="ARBA00004141"/>
    </source>
</evidence>
<dbReference type="Proteomes" id="UP000193498">
    <property type="component" value="Unassembled WGS sequence"/>
</dbReference>
<feature type="transmembrane region" description="Helical" evidence="6">
    <location>
        <begin position="199"/>
        <end position="218"/>
    </location>
</feature>
<dbReference type="AlphaFoldDB" id="A0A1Y1Y0P8"/>
<feature type="transmembrane region" description="Helical" evidence="6">
    <location>
        <begin position="148"/>
        <end position="167"/>
    </location>
</feature>
<dbReference type="GO" id="GO:0016020">
    <property type="term" value="C:membrane"/>
    <property type="evidence" value="ECO:0007669"/>
    <property type="project" value="UniProtKB-SubCell"/>
</dbReference>
<keyword evidence="4 6" id="KW-1133">Transmembrane helix</keyword>
<feature type="transmembrane region" description="Helical" evidence="6">
    <location>
        <begin position="104"/>
        <end position="128"/>
    </location>
</feature>
<dbReference type="Gene3D" id="1.20.1250.20">
    <property type="entry name" value="MFS general substrate transporter like domains"/>
    <property type="match status" value="1"/>
</dbReference>
<feature type="transmembrane region" description="Helical" evidence="6">
    <location>
        <begin position="499"/>
        <end position="523"/>
    </location>
</feature>
<accession>A0A1Y1Y0P8</accession>
<reference evidence="7 8" key="1">
    <citation type="submission" date="2016-07" db="EMBL/GenBank/DDBJ databases">
        <title>Pervasive Adenine N6-methylation of Active Genes in Fungi.</title>
        <authorList>
            <consortium name="DOE Joint Genome Institute"/>
            <person name="Mondo S.J."/>
            <person name="Dannebaum R.O."/>
            <person name="Kuo R.C."/>
            <person name="Labutti K."/>
            <person name="Haridas S."/>
            <person name="Kuo A."/>
            <person name="Salamov A."/>
            <person name="Ahrendt S.R."/>
            <person name="Lipzen A."/>
            <person name="Sullivan W."/>
            <person name="Andreopoulos W.B."/>
            <person name="Clum A."/>
            <person name="Lindquist E."/>
            <person name="Daum C."/>
            <person name="Ramamoorthy G.K."/>
            <person name="Gryganskyi A."/>
            <person name="Culley D."/>
            <person name="Magnuson J.K."/>
            <person name="James T.Y."/>
            <person name="O'Malley M.A."/>
            <person name="Stajich J.E."/>
            <person name="Spatafora J.W."/>
            <person name="Visel A."/>
            <person name="Grigoriev I.V."/>
        </authorList>
    </citation>
    <scope>NUCLEOTIDE SEQUENCE [LARGE SCALE GENOMIC DNA]</scope>
    <source>
        <strain evidence="7 8">CBS 931.73</strain>
    </source>
</reference>
<evidence type="ECO:0000256" key="5">
    <source>
        <dbReference type="ARBA" id="ARBA00023136"/>
    </source>
</evidence>
<feature type="transmembrane region" description="Helical" evidence="6">
    <location>
        <begin position="259"/>
        <end position="279"/>
    </location>
</feature>
<sequence length="593" mass="66174">MAINTPVVIPYSRELSTIPADRNHVFWCISGCTSQSSLMVNRTAKKSSFPASSSMLFPQKFPTTTMSEEKPFEKSTQVEHIDAAQDDPPNSDDIKLRVAGKVPLAAWFIIITELCERFAFYGASLLFQPYMLKVLGFNKSTATAVNRGFQFLAYCTTILGAVVADRYIGKFKTIVIFSLFYMVGLVFLAVSSLPTSLDGSFGVIGFVIALYVFISFGTGGIKSNVSSFAAEQIKEGIFPTKTPGVYTDSQLTVERIFRFFYWAINCGALLGQFICPIVANDYGSYPLAYSLPAIMFVIGLVIFVSAKKLYYVKPPSGTVLSKTYSCIKYALSHRKTPLDNAKTNGPIEHWLDYAKVDGFEWDDQFIEDLKKTLRACLVFLFYPFYWALYYNMSDNFINMGLTMQRPSFISGPEQLNLVNSLVLVVAIPIFDTAIFPLLRRMGCRLGPITRITIGFTIATLAFVYVTVLQAQVYKTGPYYNFTDLSGLPEGEQPVNDISIWWQVIPFIGISISEIFASVTGLEFAFRQAAPELKSVVTSLFLFTNCGGSLIGLILAVWSNDPNFVYVFGIQTGLMGVMTVIFYWIFRKFDAIEC</sequence>
<dbReference type="InParanoid" id="A0A1Y1Y0P8"/>
<feature type="transmembrane region" description="Helical" evidence="6">
    <location>
        <begin position="285"/>
        <end position="306"/>
    </location>
</feature>
<feature type="transmembrane region" description="Helical" evidence="6">
    <location>
        <begin position="450"/>
        <end position="472"/>
    </location>
</feature>
<dbReference type="STRING" id="1314790.A0A1Y1Y0P8"/>
<protein>
    <submittedName>
        <fullName evidence="7">PTR2-domain-containing protein</fullName>
    </submittedName>
</protein>
<evidence type="ECO:0000256" key="6">
    <source>
        <dbReference type="SAM" id="Phobius"/>
    </source>
</evidence>
<gene>
    <name evidence="7" type="ORF">K493DRAFT_304265</name>
</gene>
<evidence type="ECO:0000256" key="3">
    <source>
        <dbReference type="ARBA" id="ARBA00022692"/>
    </source>
</evidence>
<comment type="subcellular location">
    <subcellularLocation>
        <location evidence="1">Membrane</location>
        <topology evidence="1">Multi-pass membrane protein</topology>
    </subcellularLocation>
</comment>
<comment type="similarity">
    <text evidence="2">Belongs to the major facilitator superfamily. Proton-dependent oligopeptide transporter (POT/PTR) (TC 2.A.17) family.</text>
</comment>
<keyword evidence="8" id="KW-1185">Reference proteome</keyword>
<feature type="transmembrane region" description="Helical" evidence="6">
    <location>
        <begin position="174"/>
        <end position="193"/>
    </location>
</feature>
<dbReference type="SUPFAM" id="SSF103473">
    <property type="entry name" value="MFS general substrate transporter"/>
    <property type="match status" value="1"/>
</dbReference>